<accession>A0A915EA20</accession>
<dbReference type="SUPFAM" id="SSF56281">
    <property type="entry name" value="Metallo-hydrolase/oxidoreductase"/>
    <property type="match status" value="1"/>
</dbReference>
<comment type="similarity">
    <text evidence="4">Belongs to the metallo-beta-lactamase superfamily. Glyoxalase II family.</text>
</comment>
<dbReference type="InterPro" id="IPR036866">
    <property type="entry name" value="RibonucZ/Hydroxyglut_hydro"/>
</dbReference>
<comment type="catalytic activity">
    <reaction evidence="1">
        <text>an S-(2-hydroxyacyl)glutathione + H2O = a 2-hydroxy carboxylate + glutathione + H(+)</text>
        <dbReference type="Rhea" id="RHEA:21864"/>
        <dbReference type="ChEBI" id="CHEBI:15377"/>
        <dbReference type="ChEBI" id="CHEBI:15378"/>
        <dbReference type="ChEBI" id="CHEBI:57925"/>
        <dbReference type="ChEBI" id="CHEBI:58896"/>
        <dbReference type="ChEBI" id="CHEBI:71261"/>
        <dbReference type="EC" id="3.1.2.6"/>
    </reaction>
</comment>
<dbReference type="SMART" id="SM00849">
    <property type="entry name" value="Lactamase_B"/>
    <property type="match status" value="1"/>
</dbReference>
<dbReference type="InterPro" id="IPR001279">
    <property type="entry name" value="Metallo-B-lactamas"/>
</dbReference>
<dbReference type="AlphaFoldDB" id="A0A915EA20"/>
<dbReference type="EC" id="3.1.2.6" evidence="5"/>
<keyword evidence="7" id="KW-0378">Hydrolase</keyword>
<evidence type="ECO:0000256" key="4">
    <source>
        <dbReference type="ARBA" id="ARBA00006759"/>
    </source>
</evidence>
<evidence type="ECO:0000256" key="7">
    <source>
        <dbReference type="ARBA" id="ARBA00022801"/>
    </source>
</evidence>
<evidence type="ECO:0000256" key="9">
    <source>
        <dbReference type="ARBA" id="ARBA00031044"/>
    </source>
</evidence>
<proteinExistence type="inferred from homology"/>
<keyword evidence="6" id="KW-0479">Metal-binding</keyword>
<sequence>MISRFLRKVAVNFQQVRNMKVVPIPANEDNYQYLIIDEKTNVSAIVDPVDVDSILKTAKSEGSNLIAALVTHHHWDHAGGTEAIAKASDGIIIYGGDADRIASINKVLNHRAEFKIGDLRVKALSTPCHTSTHICYYITDQANNERAVFTGDTLFIGGCGRSLRVLRSR</sequence>
<evidence type="ECO:0000259" key="10">
    <source>
        <dbReference type="SMART" id="SM00849"/>
    </source>
</evidence>
<keyword evidence="11" id="KW-1185">Reference proteome</keyword>
<dbReference type="CDD" id="cd07723">
    <property type="entry name" value="hydroxyacylglutathione_hydrolase_MBL-fold"/>
    <property type="match status" value="1"/>
</dbReference>
<evidence type="ECO:0000256" key="1">
    <source>
        <dbReference type="ARBA" id="ARBA00001623"/>
    </source>
</evidence>
<dbReference type="Pfam" id="PF00753">
    <property type="entry name" value="Lactamase_B"/>
    <property type="match status" value="1"/>
</dbReference>
<name>A0A915EA20_9BILA</name>
<dbReference type="PANTHER" id="PTHR11935:SF94">
    <property type="entry name" value="TENZING NORGAY, ISOFORM C"/>
    <property type="match status" value="1"/>
</dbReference>
<comment type="cofactor">
    <cofactor evidence="2">
        <name>Zn(2+)</name>
        <dbReference type="ChEBI" id="CHEBI:29105"/>
    </cofactor>
</comment>
<organism evidence="11 12">
    <name type="scientific">Ditylenchus dipsaci</name>
    <dbReference type="NCBI Taxonomy" id="166011"/>
    <lineage>
        <taxon>Eukaryota</taxon>
        <taxon>Metazoa</taxon>
        <taxon>Ecdysozoa</taxon>
        <taxon>Nematoda</taxon>
        <taxon>Chromadorea</taxon>
        <taxon>Rhabditida</taxon>
        <taxon>Tylenchina</taxon>
        <taxon>Tylenchomorpha</taxon>
        <taxon>Sphaerularioidea</taxon>
        <taxon>Anguinidae</taxon>
        <taxon>Anguininae</taxon>
        <taxon>Ditylenchus</taxon>
    </lineage>
</organism>
<evidence type="ECO:0000256" key="8">
    <source>
        <dbReference type="ARBA" id="ARBA00022833"/>
    </source>
</evidence>
<dbReference type="PANTHER" id="PTHR11935">
    <property type="entry name" value="BETA LACTAMASE DOMAIN"/>
    <property type="match status" value="1"/>
</dbReference>
<evidence type="ECO:0000313" key="11">
    <source>
        <dbReference type="Proteomes" id="UP000887574"/>
    </source>
</evidence>
<dbReference type="WBParaSite" id="jg3123">
    <property type="protein sequence ID" value="jg3123"/>
    <property type="gene ID" value="jg3123"/>
</dbReference>
<comment type="pathway">
    <text evidence="3">Secondary metabolite metabolism; methylglyoxal degradation; (R)-lactate from methylglyoxal: step 2/2.</text>
</comment>
<protein>
    <recommendedName>
        <fullName evidence="5">hydroxyacylglutathione hydrolase</fullName>
        <ecNumber evidence="5">3.1.2.6</ecNumber>
    </recommendedName>
    <alternativeName>
        <fullName evidence="9">Glyoxalase II</fullName>
    </alternativeName>
</protein>
<evidence type="ECO:0000256" key="5">
    <source>
        <dbReference type="ARBA" id="ARBA00011917"/>
    </source>
</evidence>
<evidence type="ECO:0000313" key="12">
    <source>
        <dbReference type="WBParaSite" id="jg3123"/>
    </source>
</evidence>
<keyword evidence="8" id="KW-0862">Zinc</keyword>
<evidence type="ECO:0000256" key="2">
    <source>
        <dbReference type="ARBA" id="ARBA00001947"/>
    </source>
</evidence>
<evidence type="ECO:0000256" key="3">
    <source>
        <dbReference type="ARBA" id="ARBA00004963"/>
    </source>
</evidence>
<feature type="domain" description="Metallo-beta-lactamase" evidence="10">
    <location>
        <begin position="29"/>
        <end position="169"/>
    </location>
</feature>
<dbReference type="Gene3D" id="3.60.15.10">
    <property type="entry name" value="Ribonuclease Z/Hydroxyacylglutathione hydrolase-like"/>
    <property type="match status" value="1"/>
</dbReference>
<reference evidence="12" key="1">
    <citation type="submission" date="2022-11" db="UniProtKB">
        <authorList>
            <consortium name="WormBaseParasite"/>
        </authorList>
    </citation>
    <scope>IDENTIFICATION</scope>
</reference>
<dbReference type="Proteomes" id="UP000887574">
    <property type="component" value="Unplaced"/>
</dbReference>
<dbReference type="GO" id="GO:0004416">
    <property type="term" value="F:hydroxyacylglutathione hydrolase activity"/>
    <property type="evidence" value="ECO:0007669"/>
    <property type="project" value="UniProtKB-EC"/>
</dbReference>
<evidence type="ECO:0000256" key="6">
    <source>
        <dbReference type="ARBA" id="ARBA00022723"/>
    </source>
</evidence>
<dbReference type="InterPro" id="IPR035680">
    <property type="entry name" value="Clx_II_MBL"/>
</dbReference>
<dbReference type="GO" id="GO:0046872">
    <property type="term" value="F:metal ion binding"/>
    <property type="evidence" value="ECO:0007669"/>
    <property type="project" value="UniProtKB-KW"/>
</dbReference>